<organism evidence="3 4">
    <name type="scientific">Paludisphaera borealis</name>
    <dbReference type="NCBI Taxonomy" id="1387353"/>
    <lineage>
        <taxon>Bacteria</taxon>
        <taxon>Pseudomonadati</taxon>
        <taxon>Planctomycetota</taxon>
        <taxon>Planctomycetia</taxon>
        <taxon>Isosphaerales</taxon>
        <taxon>Isosphaeraceae</taxon>
        <taxon>Paludisphaera</taxon>
    </lineage>
</organism>
<evidence type="ECO:0000313" key="3">
    <source>
        <dbReference type="EMBL" id="APW60376.1"/>
    </source>
</evidence>
<sequence>MMFPDASPGDQIMRTFTRSTRRETINSVGFAFWLVLAVVTFTAAGWLTWAAGQAREAARSAQCVGNFKQVGLALLNYESTYGSLPPAYVADAQGKPLHSWRVLLLPFLGQDSLYAKIRFDEPWDSPNNRELHAMRPSTFFCPSGPEAAEHGFTSILAVVGPRTLFPGSGVPGRLTDIRDDPESTLMLVESDNAAIHWMEPRDLVWGDMSFRVNDRSRPNISSKHALGEHRGAHVATAADGMASLPDDRPPGDIKAMLLIDDGTKVDLPLGIRRD</sequence>
<reference evidence="4" key="1">
    <citation type="submission" date="2016-12" db="EMBL/GenBank/DDBJ databases">
        <title>Comparative genomics of four Isosphaeraceae planctomycetes: a common pool of plasmids and glycoside hydrolase genes.</title>
        <authorList>
            <person name="Ivanova A."/>
        </authorList>
    </citation>
    <scope>NUCLEOTIDE SEQUENCE [LARGE SCALE GENOMIC DNA]</scope>
    <source>
        <strain evidence="4">PX4</strain>
    </source>
</reference>
<keyword evidence="1" id="KW-1133">Transmembrane helix</keyword>
<keyword evidence="1" id="KW-0472">Membrane</keyword>
<dbReference type="Pfam" id="PF07596">
    <property type="entry name" value="SBP_bac_10"/>
    <property type="match status" value="1"/>
</dbReference>
<protein>
    <recommendedName>
        <fullName evidence="2">DUF1559 domain-containing protein</fullName>
    </recommendedName>
</protein>
<dbReference type="OrthoDB" id="285651at2"/>
<evidence type="ECO:0000259" key="2">
    <source>
        <dbReference type="Pfam" id="PF07596"/>
    </source>
</evidence>
<keyword evidence="4" id="KW-1185">Reference proteome</keyword>
<keyword evidence="1" id="KW-0812">Transmembrane</keyword>
<dbReference type="EMBL" id="CP019082">
    <property type="protein sequence ID" value="APW60376.1"/>
    <property type="molecule type" value="Genomic_DNA"/>
</dbReference>
<dbReference type="PANTHER" id="PTHR30093:SF2">
    <property type="entry name" value="TYPE II SECRETION SYSTEM PROTEIN H"/>
    <property type="match status" value="1"/>
</dbReference>
<proteinExistence type="predicted"/>
<dbReference type="PANTHER" id="PTHR30093">
    <property type="entry name" value="GENERAL SECRETION PATHWAY PROTEIN G"/>
    <property type="match status" value="1"/>
</dbReference>
<dbReference type="InterPro" id="IPR011453">
    <property type="entry name" value="DUF1559"/>
</dbReference>
<feature type="domain" description="DUF1559" evidence="2">
    <location>
        <begin position="53"/>
        <end position="150"/>
    </location>
</feature>
<name>A0A1U7CN97_9BACT</name>
<feature type="transmembrane region" description="Helical" evidence="1">
    <location>
        <begin position="30"/>
        <end position="49"/>
    </location>
</feature>
<evidence type="ECO:0000313" key="4">
    <source>
        <dbReference type="Proteomes" id="UP000186309"/>
    </source>
</evidence>
<dbReference type="Proteomes" id="UP000186309">
    <property type="component" value="Chromosome"/>
</dbReference>
<accession>A0A1U7CN97</accession>
<gene>
    <name evidence="3" type="ORF">BSF38_01844</name>
</gene>
<evidence type="ECO:0000256" key="1">
    <source>
        <dbReference type="SAM" id="Phobius"/>
    </source>
</evidence>
<dbReference type="AlphaFoldDB" id="A0A1U7CN97"/>
<dbReference type="KEGG" id="pbor:BSF38_01844"/>